<comment type="function">
    <text evidence="9">Nucleotidase that shows phosphatase activity on nucleoside 5'-monophosphates.</text>
</comment>
<dbReference type="EMBL" id="DTMM01000216">
    <property type="protein sequence ID" value="HFT94273.1"/>
    <property type="molecule type" value="Genomic_DNA"/>
</dbReference>
<evidence type="ECO:0000259" key="10">
    <source>
        <dbReference type="Pfam" id="PF01975"/>
    </source>
</evidence>
<dbReference type="NCBIfam" id="NF001490">
    <property type="entry name" value="PRK00346.1-4"/>
    <property type="match status" value="1"/>
</dbReference>
<keyword evidence="7 9" id="KW-0547">Nucleotide-binding</keyword>
<keyword evidence="5 9" id="KW-0963">Cytoplasm</keyword>
<dbReference type="GO" id="GO:0008254">
    <property type="term" value="F:3'-nucleotidase activity"/>
    <property type="evidence" value="ECO:0007669"/>
    <property type="project" value="TreeGrafter"/>
</dbReference>
<dbReference type="AlphaFoldDB" id="A0A7C3R4N4"/>
<comment type="cofactor">
    <cofactor evidence="9">
        <name>a divalent metal cation</name>
        <dbReference type="ChEBI" id="CHEBI:60240"/>
    </cofactor>
    <text evidence="9">Binds 1 divalent metal cation per subunit.</text>
</comment>
<feature type="binding site" evidence="9">
    <location>
        <position position="11"/>
    </location>
    <ligand>
        <name>a divalent metal cation</name>
        <dbReference type="ChEBI" id="CHEBI:60240"/>
    </ligand>
</feature>
<comment type="subcellular location">
    <subcellularLocation>
        <location evidence="3 9">Cytoplasm</location>
    </subcellularLocation>
</comment>
<dbReference type="GO" id="GO:0004309">
    <property type="term" value="F:exopolyphosphatase activity"/>
    <property type="evidence" value="ECO:0007669"/>
    <property type="project" value="TreeGrafter"/>
</dbReference>
<evidence type="ECO:0000256" key="5">
    <source>
        <dbReference type="ARBA" id="ARBA00022490"/>
    </source>
</evidence>
<dbReference type="EC" id="3.1.3.5" evidence="9"/>
<proteinExistence type="inferred from homology"/>
<feature type="binding site" evidence="9">
    <location>
        <position position="94"/>
    </location>
    <ligand>
        <name>a divalent metal cation</name>
        <dbReference type="ChEBI" id="CHEBI:60240"/>
    </ligand>
</feature>
<comment type="catalytic activity">
    <reaction evidence="1 9">
        <text>a ribonucleoside 5'-phosphate + H2O = a ribonucleoside + phosphate</text>
        <dbReference type="Rhea" id="RHEA:12484"/>
        <dbReference type="ChEBI" id="CHEBI:15377"/>
        <dbReference type="ChEBI" id="CHEBI:18254"/>
        <dbReference type="ChEBI" id="CHEBI:43474"/>
        <dbReference type="ChEBI" id="CHEBI:58043"/>
        <dbReference type="EC" id="3.1.3.5"/>
    </reaction>
</comment>
<feature type="binding site" evidence="9">
    <location>
        <position position="42"/>
    </location>
    <ligand>
        <name>a divalent metal cation</name>
        <dbReference type="ChEBI" id="CHEBI:60240"/>
    </ligand>
</feature>
<dbReference type="NCBIfam" id="TIGR00087">
    <property type="entry name" value="surE"/>
    <property type="match status" value="1"/>
</dbReference>
<evidence type="ECO:0000256" key="8">
    <source>
        <dbReference type="ARBA" id="ARBA00022801"/>
    </source>
</evidence>
<dbReference type="HAMAP" id="MF_00060">
    <property type="entry name" value="SurE"/>
    <property type="match status" value="1"/>
</dbReference>
<comment type="caution">
    <text evidence="11">The sequence shown here is derived from an EMBL/GenBank/DDBJ whole genome shotgun (WGS) entry which is preliminary data.</text>
</comment>
<feature type="binding site" evidence="9">
    <location>
        <position position="12"/>
    </location>
    <ligand>
        <name>a divalent metal cation</name>
        <dbReference type="ChEBI" id="CHEBI:60240"/>
    </ligand>
</feature>
<dbReference type="NCBIfam" id="NF001489">
    <property type="entry name" value="PRK00346.1-3"/>
    <property type="match status" value="1"/>
</dbReference>
<protein>
    <recommendedName>
        <fullName evidence="9">5'-nucleotidase SurE</fullName>
        <ecNumber evidence="9">3.1.3.5</ecNumber>
    </recommendedName>
    <alternativeName>
        <fullName evidence="9">Nucleoside 5'-monophosphate phosphohydrolase</fullName>
    </alternativeName>
</protein>
<dbReference type="GO" id="GO:0005737">
    <property type="term" value="C:cytoplasm"/>
    <property type="evidence" value="ECO:0007669"/>
    <property type="project" value="UniProtKB-SubCell"/>
</dbReference>
<comment type="similarity">
    <text evidence="4 9">Belongs to the SurE nucleotidase family.</text>
</comment>
<reference evidence="11" key="1">
    <citation type="journal article" date="2020" name="mSystems">
        <title>Genome- and Community-Level Interaction Insights into Carbon Utilization and Element Cycling Functions of Hydrothermarchaeota in Hydrothermal Sediment.</title>
        <authorList>
            <person name="Zhou Z."/>
            <person name="Liu Y."/>
            <person name="Xu W."/>
            <person name="Pan J."/>
            <person name="Luo Z.H."/>
            <person name="Li M."/>
        </authorList>
    </citation>
    <scope>NUCLEOTIDE SEQUENCE [LARGE SCALE GENOMIC DNA]</scope>
    <source>
        <strain evidence="11">SpSt-902</strain>
    </source>
</reference>
<dbReference type="InterPro" id="IPR030048">
    <property type="entry name" value="SurE"/>
</dbReference>
<organism evidence="11">
    <name type="scientific">Leptospirillum ferriphilum</name>
    <dbReference type="NCBI Taxonomy" id="178606"/>
    <lineage>
        <taxon>Bacteria</taxon>
        <taxon>Pseudomonadati</taxon>
        <taxon>Nitrospirota</taxon>
        <taxon>Nitrospiria</taxon>
        <taxon>Nitrospirales</taxon>
        <taxon>Nitrospiraceae</taxon>
        <taxon>Leptospirillum</taxon>
    </lineage>
</organism>
<evidence type="ECO:0000256" key="4">
    <source>
        <dbReference type="ARBA" id="ARBA00011062"/>
    </source>
</evidence>
<dbReference type="GO" id="GO:0008253">
    <property type="term" value="F:5'-nucleotidase activity"/>
    <property type="evidence" value="ECO:0007669"/>
    <property type="project" value="UniProtKB-UniRule"/>
</dbReference>
<evidence type="ECO:0000256" key="6">
    <source>
        <dbReference type="ARBA" id="ARBA00022723"/>
    </source>
</evidence>
<feature type="domain" description="Survival protein SurE-like phosphatase/nucleotidase" evidence="10">
    <location>
        <begin position="6"/>
        <end position="189"/>
    </location>
</feature>
<evidence type="ECO:0000313" key="11">
    <source>
        <dbReference type="EMBL" id="HFT94273.1"/>
    </source>
</evidence>
<evidence type="ECO:0000256" key="1">
    <source>
        <dbReference type="ARBA" id="ARBA00000815"/>
    </source>
</evidence>
<dbReference type="SUPFAM" id="SSF64167">
    <property type="entry name" value="SurE-like"/>
    <property type="match status" value="1"/>
</dbReference>
<dbReference type="GO" id="GO:0046872">
    <property type="term" value="F:metal ion binding"/>
    <property type="evidence" value="ECO:0007669"/>
    <property type="project" value="UniProtKB-UniRule"/>
</dbReference>
<gene>
    <name evidence="9 11" type="primary">surE</name>
    <name evidence="11" type="ORF">ENX03_10185</name>
</gene>
<dbReference type="InterPro" id="IPR036523">
    <property type="entry name" value="SurE-like_sf"/>
</dbReference>
<keyword evidence="8 9" id="KW-0378">Hydrolase</keyword>
<evidence type="ECO:0000256" key="9">
    <source>
        <dbReference type="HAMAP-Rule" id="MF_00060"/>
    </source>
</evidence>
<dbReference type="Pfam" id="PF01975">
    <property type="entry name" value="SurE"/>
    <property type="match status" value="1"/>
</dbReference>
<dbReference type="InterPro" id="IPR002828">
    <property type="entry name" value="SurE-like_Pase/nucleotidase"/>
</dbReference>
<evidence type="ECO:0000256" key="3">
    <source>
        <dbReference type="ARBA" id="ARBA00004496"/>
    </source>
</evidence>
<dbReference type="PANTHER" id="PTHR30457:SF12">
    <property type="entry name" value="5'_3'-NUCLEOTIDASE SURE"/>
    <property type="match status" value="1"/>
</dbReference>
<accession>A0A7C3R4N4</accession>
<dbReference type="Gene3D" id="3.40.1210.10">
    <property type="entry name" value="Survival protein SurE-like phosphatase/nucleotidase"/>
    <property type="match status" value="1"/>
</dbReference>
<comment type="cofactor">
    <cofactor evidence="2">
        <name>Mg(2+)</name>
        <dbReference type="ChEBI" id="CHEBI:18420"/>
    </cofactor>
</comment>
<dbReference type="FunFam" id="3.40.1210.10:FF:000001">
    <property type="entry name" value="5'/3'-nucleotidase SurE"/>
    <property type="match status" value="1"/>
</dbReference>
<dbReference type="PANTHER" id="PTHR30457">
    <property type="entry name" value="5'-NUCLEOTIDASE SURE"/>
    <property type="match status" value="1"/>
</dbReference>
<evidence type="ECO:0000256" key="2">
    <source>
        <dbReference type="ARBA" id="ARBA00001946"/>
    </source>
</evidence>
<sequence>MIRPLILVSNDDGISSEGIRVLEEAVSSLGDVYVVAPDQERSAASHALTIHKPLRITQKDARHFALNGTPTDCINFALYVILPRKPDLIVSGINHGSNLADDVTYSGTVSAAFEGSILGTPSIAFSLQVPEEPHRTAHFDTAMIYARKIAQSHLSSPLEFSVLLSVNIPDLPPEDVRGIRVTRLGKRLINETNIIRKEDPRGRPYYWIGMGPKDYEPDESSDLHAIDHGFVSVTPLHLDLTHYPSLSRLRKWEEGPAPIKAGSKPE</sequence>
<dbReference type="GO" id="GO:0000166">
    <property type="term" value="F:nucleotide binding"/>
    <property type="evidence" value="ECO:0007669"/>
    <property type="project" value="UniProtKB-KW"/>
</dbReference>
<name>A0A7C3R4N4_9BACT</name>
<evidence type="ECO:0000256" key="7">
    <source>
        <dbReference type="ARBA" id="ARBA00022741"/>
    </source>
</evidence>
<keyword evidence="6 9" id="KW-0479">Metal-binding</keyword>